<dbReference type="EMBL" id="FOCX01000015">
    <property type="protein sequence ID" value="SEO58909.1"/>
    <property type="molecule type" value="Genomic_DNA"/>
</dbReference>
<dbReference type="InterPro" id="IPR006016">
    <property type="entry name" value="UspA"/>
</dbReference>
<gene>
    <name evidence="2" type="ORF">SAMN05216388_101512</name>
</gene>
<name>A0A1H8QX88_9EURY</name>
<dbReference type="AlphaFoldDB" id="A0A1H8QX88"/>
<dbReference type="RefSeq" id="WP_092661622.1">
    <property type="nucleotide sequence ID" value="NZ_FOCX01000015.1"/>
</dbReference>
<dbReference type="Gene3D" id="3.40.50.12370">
    <property type="match status" value="1"/>
</dbReference>
<dbReference type="OrthoDB" id="157328at2157"/>
<keyword evidence="3" id="KW-1185">Reference proteome</keyword>
<organism evidence="2 3">
    <name type="scientific">Halorientalis persicus</name>
    <dbReference type="NCBI Taxonomy" id="1367881"/>
    <lineage>
        <taxon>Archaea</taxon>
        <taxon>Methanobacteriati</taxon>
        <taxon>Methanobacteriota</taxon>
        <taxon>Stenosarchaea group</taxon>
        <taxon>Halobacteria</taxon>
        <taxon>Halobacteriales</taxon>
        <taxon>Haloarculaceae</taxon>
        <taxon>Halorientalis</taxon>
    </lineage>
</organism>
<evidence type="ECO:0000259" key="1">
    <source>
        <dbReference type="Pfam" id="PF00582"/>
    </source>
</evidence>
<protein>
    <submittedName>
        <fullName evidence="2">Universal stress protein family protein</fullName>
    </submittedName>
</protein>
<accession>A0A1H8QX88</accession>
<evidence type="ECO:0000313" key="3">
    <source>
        <dbReference type="Proteomes" id="UP000198775"/>
    </source>
</evidence>
<feature type="domain" description="UspA" evidence="1">
    <location>
        <begin position="167"/>
        <end position="233"/>
    </location>
</feature>
<dbReference type="SUPFAM" id="SSF52402">
    <property type="entry name" value="Adenine nucleotide alpha hydrolases-like"/>
    <property type="match status" value="1"/>
</dbReference>
<reference evidence="3" key="1">
    <citation type="submission" date="2016-10" db="EMBL/GenBank/DDBJ databases">
        <authorList>
            <person name="Varghese N."/>
            <person name="Submissions S."/>
        </authorList>
    </citation>
    <scope>NUCLEOTIDE SEQUENCE [LARGE SCALE GENOMIC DNA]</scope>
    <source>
        <strain evidence="3">IBRC-M 10043</strain>
    </source>
</reference>
<proteinExistence type="predicted"/>
<sequence>MSDRPSILVPVRVLEGESIPEGVPELLTNAHVVLLGYHVVPDQTATDQARDQFEDQATRRLEDFTAILEHAGASVESQLVFTHDGQTTIDRMTEEHDCLAVLIPNATRPLENVLVAIRGIVGIDRFVRLVSGLFATVDVDVTLYHVAGADEIDADVETLLEGVATRLSEEGVPPDTIDMQVSRDGSPQESIVDASDNYDTIVMGESDPSVSTFLFGMTADQVANEFLGPVLVIQHGDPDDTEETDSE</sequence>
<evidence type="ECO:0000313" key="2">
    <source>
        <dbReference type="EMBL" id="SEO58909.1"/>
    </source>
</evidence>
<dbReference type="Proteomes" id="UP000198775">
    <property type="component" value="Unassembled WGS sequence"/>
</dbReference>
<dbReference type="Pfam" id="PF00582">
    <property type="entry name" value="Usp"/>
    <property type="match status" value="1"/>
</dbReference>